<comment type="caution">
    <text evidence="2">The sequence shown here is derived from an EMBL/GenBank/DDBJ whole genome shotgun (WGS) entry which is preliminary data.</text>
</comment>
<organism evidence="2 3">
    <name type="scientific">Planococcus antarcticus DSM 14505</name>
    <dbReference type="NCBI Taxonomy" id="1185653"/>
    <lineage>
        <taxon>Bacteria</taxon>
        <taxon>Bacillati</taxon>
        <taxon>Bacillota</taxon>
        <taxon>Bacilli</taxon>
        <taxon>Bacillales</taxon>
        <taxon>Caryophanaceae</taxon>
        <taxon>Planococcus</taxon>
    </lineage>
</organism>
<sequence>MTKQNELTPEEQAALEARREYHRNYYKKNKKKYNENARKWRKENPDKIAAANQRYWIKKAQEKRA</sequence>
<feature type="compositionally biased region" description="Basic and acidic residues" evidence="1">
    <location>
        <begin position="32"/>
        <end position="46"/>
    </location>
</feature>
<feature type="region of interest" description="Disordered" evidence="1">
    <location>
        <begin position="27"/>
        <end position="46"/>
    </location>
</feature>
<proteinExistence type="predicted"/>
<dbReference type="EMBL" id="AJYB01000080">
    <property type="protein sequence ID" value="EIM05336.1"/>
    <property type="molecule type" value="Genomic_DNA"/>
</dbReference>
<dbReference type="AlphaFoldDB" id="A0AA87LQ90"/>
<name>A0AA87LQ90_9BACL</name>
<protein>
    <submittedName>
        <fullName evidence="2">Uncharacterized protein</fullName>
    </submittedName>
</protein>
<evidence type="ECO:0000313" key="3">
    <source>
        <dbReference type="Proteomes" id="UP000004725"/>
    </source>
</evidence>
<evidence type="ECO:0000256" key="1">
    <source>
        <dbReference type="SAM" id="MobiDB-lite"/>
    </source>
</evidence>
<gene>
    <name evidence="2" type="ORF">A1A1_16770</name>
</gene>
<reference evidence="2 3" key="1">
    <citation type="journal article" date="2012" name="J. Bacteriol.">
        <title>Genome Sequence of the Antarctic Psychrophile Bacterium Planococcus antarcticus DSM 14505.</title>
        <authorList>
            <person name="Margolles A."/>
            <person name="Gueimonde M."/>
            <person name="Sanchez B."/>
        </authorList>
    </citation>
    <scope>NUCLEOTIDE SEQUENCE [LARGE SCALE GENOMIC DNA]</scope>
    <source>
        <strain evidence="2 3">DSM 14505</strain>
    </source>
</reference>
<dbReference type="Proteomes" id="UP000004725">
    <property type="component" value="Unassembled WGS sequence"/>
</dbReference>
<evidence type="ECO:0000313" key="2">
    <source>
        <dbReference type="EMBL" id="EIM05336.1"/>
    </source>
</evidence>
<accession>A0AA87LQ90</accession>
<dbReference type="RefSeq" id="WP_006831302.1">
    <property type="nucleotide sequence ID" value="NZ_AJYB01000080.1"/>
</dbReference>